<dbReference type="GO" id="GO:0051959">
    <property type="term" value="F:dynein light intermediate chain binding"/>
    <property type="evidence" value="ECO:0007669"/>
    <property type="project" value="InterPro"/>
</dbReference>
<dbReference type="Gene3D" id="3.40.50.300">
    <property type="entry name" value="P-loop containing nucleotide triphosphate hydrolases"/>
    <property type="match status" value="1"/>
</dbReference>
<dbReference type="GO" id="GO:0005524">
    <property type="term" value="F:ATP binding"/>
    <property type="evidence" value="ECO:0007669"/>
    <property type="project" value="InterPro"/>
</dbReference>
<feature type="domain" description="Dynein heavy chain hydrolytic ATP-binding dynein motor region" evidence="1">
    <location>
        <begin position="87"/>
        <end position="209"/>
    </location>
</feature>
<dbReference type="GO" id="GO:0007018">
    <property type="term" value="P:microtubule-based movement"/>
    <property type="evidence" value="ECO:0007669"/>
    <property type="project" value="InterPro"/>
</dbReference>
<dbReference type="SUPFAM" id="SSF52540">
    <property type="entry name" value="P-loop containing nucleoside triphosphate hydrolases"/>
    <property type="match status" value="1"/>
</dbReference>
<organism evidence="2 3">
    <name type="scientific">Phlebotomus papatasi</name>
    <name type="common">Sandfly</name>
    <dbReference type="NCBI Taxonomy" id="29031"/>
    <lineage>
        <taxon>Eukaryota</taxon>
        <taxon>Metazoa</taxon>
        <taxon>Ecdysozoa</taxon>
        <taxon>Arthropoda</taxon>
        <taxon>Hexapoda</taxon>
        <taxon>Insecta</taxon>
        <taxon>Pterygota</taxon>
        <taxon>Neoptera</taxon>
        <taxon>Endopterygota</taxon>
        <taxon>Diptera</taxon>
        <taxon>Nematocera</taxon>
        <taxon>Psychodoidea</taxon>
        <taxon>Psychodidae</taxon>
        <taxon>Phlebotomus</taxon>
        <taxon>Phlebotomus</taxon>
    </lineage>
</organism>
<accession>A0A1B0D5J6</accession>
<name>A0A1B0D5J6_PHLPP</name>
<evidence type="ECO:0000259" key="1">
    <source>
        <dbReference type="Pfam" id="PF12774"/>
    </source>
</evidence>
<proteinExistence type="predicted"/>
<dbReference type="PANTHER" id="PTHR22878:SF63">
    <property type="entry name" value="DYNEIN AXONEMAL HEAVY CHAIN 10"/>
    <property type="match status" value="1"/>
</dbReference>
<dbReference type="InterPro" id="IPR035699">
    <property type="entry name" value="AAA_6"/>
</dbReference>
<dbReference type="Gene3D" id="1.20.58.1120">
    <property type="match status" value="1"/>
</dbReference>
<dbReference type="EnsemblMetazoa" id="PPAI002753-RA">
    <property type="protein sequence ID" value="PPAI002753-PA"/>
    <property type="gene ID" value="PPAI002753"/>
</dbReference>
<dbReference type="InterPro" id="IPR027417">
    <property type="entry name" value="P-loop_NTPase"/>
</dbReference>
<dbReference type="VEuPathDB" id="VectorBase:PPAPM1_008591"/>
<evidence type="ECO:0000313" key="2">
    <source>
        <dbReference type="EnsemblMetazoa" id="PPAI002753-PA"/>
    </source>
</evidence>
<reference evidence="2" key="1">
    <citation type="submission" date="2022-08" db="UniProtKB">
        <authorList>
            <consortium name="EnsemblMetazoa"/>
        </authorList>
    </citation>
    <scope>IDENTIFICATION</scope>
    <source>
        <strain evidence="2">Israel</strain>
    </source>
</reference>
<dbReference type="Pfam" id="PF12774">
    <property type="entry name" value="AAA_6"/>
    <property type="match status" value="1"/>
</dbReference>
<dbReference type="GO" id="GO:0030286">
    <property type="term" value="C:dynein complex"/>
    <property type="evidence" value="ECO:0007669"/>
    <property type="project" value="InterPro"/>
</dbReference>
<dbReference type="InterPro" id="IPR026983">
    <property type="entry name" value="DHC"/>
</dbReference>
<dbReference type="PANTHER" id="PTHR22878">
    <property type="entry name" value="DYNEIN HEAVY CHAIN 6, AXONEMAL-LIKE-RELATED"/>
    <property type="match status" value="1"/>
</dbReference>
<dbReference type="GO" id="GO:0045505">
    <property type="term" value="F:dynein intermediate chain binding"/>
    <property type="evidence" value="ECO:0007669"/>
    <property type="project" value="InterPro"/>
</dbReference>
<keyword evidence="3" id="KW-1185">Reference proteome</keyword>
<dbReference type="Proteomes" id="UP000092462">
    <property type="component" value="Unassembled WGS sequence"/>
</dbReference>
<protein>
    <recommendedName>
        <fullName evidence="1">Dynein heavy chain hydrolytic ATP-binding dynein motor region domain-containing protein</fullName>
    </recommendedName>
</protein>
<dbReference type="AlphaFoldDB" id="A0A1B0D5J6"/>
<sequence>MKEYLETHNTQLEAIVALIRGELTPRERHKLKILTIIDIHARDTIDGFVQDGVCDSQEFKWERQLRFYWLKEFDNIVVVQCGGRFMYGYEYVGLTSRLVMTPQTDRIYLAITQALTLNLSVALEGGAGTGKTEIIKDLAKTMALLCVVTNCGHGLDYPAFTAILCGLVQCGVWGCFDEFNRIDIALLNVLSTRLQAIRSALVMKTFHLIVSFCNLHYYYLHTSPHTQPPLVLHIQ</sequence>
<evidence type="ECO:0000313" key="3">
    <source>
        <dbReference type="Proteomes" id="UP000092462"/>
    </source>
</evidence>
<dbReference type="EMBL" id="AJVK01025349">
    <property type="status" value="NOT_ANNOTATED_CDS"/>
    <property type="molecule type" value="Genomic_DNA"/>
</dbReference>
<dbReference type="VEuPathDB" id="VectorBase:PPAI002753"/>